<organism evidence="1 2">
    <name type="scientific">Sporormia fimetaria CBS 119925</name>
    <dbReference type="NCBI Taxonomy" id="1340428"/>
    <lineage>
        <taxon>Eukaryota</taxon>
        <taxon>Fungi</taxon>
        <taxon>Dikarya</taxon>
        <taxon>Ascomycota</taxon>
        <taxon>Pezizomycotina</taxon>
        <taxon>Dothideomycetes</taxon>
        <taxon>Pleosporomycetidae</taxon>
        <taxon>Pleosporales</taxon>
        <taxon>Sporormiaceae</taxon>
        <taxon>Sporormia</taxon>
    </lineage>
</organism>
<reference evidence="1" key="1">
    <citation type="journal article" date="2020" name="Stud. Mycol.">
        <title>101 Dothideomycetes genomes: a test case for predicting lifestyles and emergence of pathogens.</title>
        <authorList>
            <person name="Haridas S."/>
            <person name="Albert R."/>
            <person name="Binder M."/>
            <person name="Bloem J."/>
            <person name="Labutti K."/>
            <person name="Salamov A."/>
            <person name="Andreopoulos B."/>
            <person name="Baker S."/>
            <person name="Barry K."/>
            <person name="Bills G."/>
            <person name="Bluhm B."/>
            <person name="Cannon C."/>
            <person name="Castanera R."/>
            <person name="Culley D."/>
            <person name="Daum C."/>
            <person name="Ezra D."/>
            <person name="Gonzalez J."/>
            <person name="Henrissat B."/>
            <person name="Kuo A."/>
            <person name="Liang C."/>
            <person name="Lipzen A."/>
            <person name="Lutzoni F."/>
            <person name="Magnuson J."/>
            <person name="Mondo S."/>
            <person name="Nolan M."/>
            <person name="Ohm R."/>
            <person name="Pangilinan J."/>
            <person name="Park H.-J."/>
            <person name="Ramirez L."/>
            <person name="Alfaro M."/>
            <person name="Sun H."/>
            <person name="Tritt A."/>
            <person name="Yoshinaga Y."/>
            <person name="Zwiers L.-H."/>
            <person name="Turgeon B."/>
            <person name="Goodwin S."/>
            <person name="Spatafora J."/>
            <person name="Crous P."/>
            <person name="Grigoriev I."/>
        </authorList>
    </citation>
    <scope>NUCLEOTIDE SEQUENCE</scope>
    <source>
        <strain evidence="1">CBS 119925</strain>
    </source>
</reference>
<gene>
    <name evidence="1" type="ORF">M011DRAFT_480686</name>
</gene>
<evidence type="ECO:0000313" key="2">
    <source>
        <dbReference type="Proteomes" id="UP000799440"/>
    </source>
</evidence>
<sequence>MPTPFLSLPGELRIKIYEIIAVPTTTPHSAYHGLYLSCKQIWSEMEYHIPKILAKYLQELARTMPVQGVTGFSITHSPIYSSLSRVMIQMPLESFYGSQPEVFTTIDDRVTGMRAVYTHIEPSIDFSAFARLHLESAHLEIVSAEHDINVRRAKGRRRVIRCLMNMYRRELTSGMFKVLFINKVCSERLQTARTIVRVK</sequence>
<proteinExistence type="predicted"/>
<dbReference type="Proteomes" id="UP000799440">
    <property type="component" value="Unassembled WGS sequence"/>
</dbReference>
<dbReference type="OrthoDB" id="3801372at2759"/>
<accession>A0A6A6V1C6</accession>
<name>A0A6A6V1C6_9PLEO</name>
<keyword evidence="2" id="KW-1185">Reference proteome</keyword>
<dbReference type="AlphaFoldDB" id="A0A6A6V1C6"/>
<dbReference type="EMBL" id="MU006596">
    <property type="protein sequence ID" value="KAF2743544.1"/>
    <property type="molecule type" value="Genomic_DNA"/>
</dbReference>
<protein>
    <submittedName>
        <fullName evidence="1">Uncharacterized protein</fullName>
    </submittedName>
</protein>
<evidence type="ECO:0000313" key="1">
    <source>
        <dbReference type="EMBL" id="KAF2743544.1"/>
    </source>
</evidence>